<feature type="region of interest" description="Disordered" evidence="13">
    <location>
        <begin position="532"/>
        <end position="552"/>
    </location>
</feature>
<evidence type="ECO:0000259" key="14">
    <source>
        <dbReference type="Pfam" id="PF07522"/>
    </source>
</evidence>
<dbReference type="GO" id="GO:0006303">
    <property type="term" value="P:double-strand break repair via nonhomologous end joining"/>
    <property type="evidence" value="ECO:0007669"/>
    <property type="project" value="TreeGrafter"/>
</dbReference>
<feature type="region of interest" description="Disordered" evidence="13">
    <location>
        <begin position="713"/>
        <end position="740"/>
    </location>
</feature>
<dbReference type="GO" id="GO:0003684">
    <property type="term" value="F:damaged DNA binding"/>
    <property type="evidence" value="ECO:0007669"/>
    <property type="project" value="TreeGrafter"/>
</dbReference>
<keyword evidence="6" id="KW-0378">Hydrolase</keyword>
<accession>A0AAD7A4V7</accession>
<evidence type="ECO:0000256" key="1">
    <source>
        <dbReference type="ARBA" id="ARBA00004123"/>
    </source>
</evidence>
<evidence type="ECO:0000256" key="7">
    <source>
        <dbReference type="ARBA" id="ARBA00022839"/>
    </source>
</evidence>
<dbReference type="GO" id="GO:0006310">
    <property type="term" value="P:DNA recombination"/>
    <property type="evidence" value="ECO:0007669"/>
    <property type="project" value="UniProtKB-KW"/>
</dbReference>
<evidence type="ECO:0000256" key="5">
    <source>
        <dbReference type="ARBA" id="ARBA00022763"/>
    </source>
</evidence>
<keyword evidence="3" id="KW-0540">Nuclease</keyword>
<dbReference type="PANTHER" id="PTHR23240">
    <property type="entry name" value="DNA CROSS-LINK REPAIR PROTEIN PSO2/SNM1-RELATED"/>
    <property type="match status" value="1"/>
</dbReference>
<dbReference type="InterPro" id="IPR036866">
    <property type="entry name" value="RibonucZ/Hydroxyglut_hydro"/>
</dbReference>
<evidence type="ECO:0000256" key="6">
    <source>
        <dbReference type="ARBA" id="ARBA00022801"/>
    </source>
</evidence>
<keyword evidence="8" id="KW-0233">DNA recombination</keyword>
<feature type="compositionally biased region" description="Low complexity" evidence="13">
    <location>
        <begin position="536"/>
        <end position="547"/>
    </location>
</feature>
<keyword evidence="10" id="KW-0539">Nucleus</keyword>
<dbReference type="GO" id="GO:0000723">
    <property type="term" value="P:telomere maintenance"/>
    <property type="evidence" value="ECO:0007669"/>
    <property type="project" value="TreeGrafter"/>
</dbReference>
<evidence type="ECO:0000256" key="9">
    <source>
        <dbReference type="ARBA" id="ARBA00023204"/>
    </source>
</evidence>
<keyword evidence="9" id="KW-0234">DNA repair</keyword>
<dbReference type="Pfam" id="PF07522">
    <property type="entry name" value="DRMBL"/>
    <property type="match status" value="1"/>
</dbReference>
<comment type="similarity">
    <text evidence="2">Belongs to the DNA repair metallo-beta-lactamase (DRMBL) family.</text>
</comment>
<evidence type="ECO:0000256" key="2">
    <source>
        <dbReference type="ARBA" id="ARBA00010304"/>
    </source>
</evidence>
<keyword evidence="7" id="KW-0269">Exonuclease</keyword>
<keyword evidence="16" id="KW-1185">Reference proteome</keyword>
<evidence type="ECO:0000256" key="8">
    <source>
        <dbReference type="ARBA" id="ARBA00023172"/>
    </source>
</evidence>
<dbReference type="SUPFAM" id="SSF56281">
    <property type="entry name" value="Metallo-hydrolase/oxidoreductase"/>
    <property type="match status" value="1"/>
</dbReference>
<reference evidence="15" key="1">
    <citation type="submission" date="2023-03" db="EMBL/GenBank/DDBJ databases">
        <title>Massive genome expansion in bonnet fungi (Mycena s.s.) driven by repeated elements and novel gene families across ecological guilds.</title>
        <authorList>
            <consortium name="Lawrence Berkeley National Laboratory"/>
            <person name="Harder C.B."/>
            <person name="Miyauchi S."/>
            <person name="Viragh M."/>
            <person name="Kuo A."/>
            <person name="Thoen E."/>
            <person name="Andreopoulos B."/>
            <person name="Lu D."/>
            <person name="Skrede I."/>
            <person name="Drula E."/>
            <person name="Henrissat B."/>
            <person name="Morin E."/>
            <person name="Kohler A."/>
            <person name="Barry K."/>
            <person name="LaButti K."/>
            <person name="Morin E."/>
            <person name="Salamov A."/>
            <person name="Lipzen A."/>
            <person name="Mereny Z."/>
            <person name="Hegedus B."/>
            <person name="Baldrian P."/>
            <person name="Stursova M."/>
            <person name="Weitz H."/>
            <person name="Taylor A."/>
            <person name="Grigoriev I.V."/>
            <person name="Nagy L.G."/>
            <person name="Martin F."/>
            <person name="Kauserud H."/>
        </authorList>
    </citation>
    <scope>NUCLEOTIDE SEQUENCE</scope>
    <source>
        <strain evidence="15">CBHHK002</strain>
    </source>
</reference>
<dbReference type="GO" id="GO:0036297">
    <property type="term" value="P:interstrand cross-link repair"/>
    <property type="evidence" value="ECO:0007669"/>
    <property type="project" value="TreeGrafter"/>
</dbReference>
<proteinExistence type="inferred from homology"/>
<organism evidence="15 16">
    <name type="scientific">Mycena albidolilacea</name>
    <dbReference type="NCBI Taxonomy" id="1033008"/>
    <lineage>
        <taxon>Eukaryota</taxon>
        <taxon>Fungi</taxon>
        <taxon>Dikarya</taxon>
        <taxon>Basidiomycota</taxon>
        <taxon>Agaricomycotina</taxon>
        <taxon>Agaricomycetes</taxon>
        <taxon>Agaricomycetidae</taxon>
        <taxon>Agaricales</taxon>
        <taxon>Marasmiineae</taxon>
        <taxon>Mycenaceae</taxon>
        <taxon>Mycena</taxon>
    </lineage>
</organism>
<dbReference type="GO" id="GO:0035312">
    <property type="term" value="F:5'-3' DNA exonuclease activity"/>
    <property type="evidence" value="ECO:0007669"/>
    <property type="project" value="TreeGrafter"/>
</dbReference>
<dbReference type="EMBL" id="JARIHO010000016">
    <property type="protein sequence ID" value="KAJ7349083.1"/>
    <property type="molecule type" value="Genomic_DNA"/>
</dbReference>
<feature type="compositionally biased region" description="Low complexity" evidence="13">
    <location>
        <begin position="654"/>
        <end position="663"/>
    </location>
</feature>
<evidence type="ECO:0000256" key="13">
    <source>
        <dbReference type="SAM" id="MobiDB-lite"/>
    </source>
</evidence>
<sequence>MPPGAPYNSFIVPYRIRVDEFTNSVGQEMVPALHLLSHTHSDHITGLQAKSFGYTIICSHDAKEMLLRHEVYTERSLHELEYRAETTRTYSHLKVDPLVYPDGSMYYTGSRDLLRPLPLNTPTKIELANDESVTITLFDANHCPGAVMFLIEGAQGAVLHTGDFRAEPWFLDSITHNPYLQPYLAPGDSQPRDPSSTLEAIYLDTASVMQSASVPSKASATSGLIELMKMLPSTTYFFINSWTWGYEDVLKAVSRAFRTQIHLDRYKHGIYTNISDPVLRSLGTRDDAASRFHACERFDRCDYVAAVDSHRASTGLSRKGNHVVYVNPITMDAGRWGTYLQETKLAIGRGDRITCLLVPLSRHSPLPELQSFVSLFRPRRVVPNTLIPGLHGLDWRAIDRMFAASLAAPPPLDKLTDDIDVDLPADEAMAEMDTSLLNLVGGDGAIGLAEKWAESGKLRKKIEMVRRWLGVKERRTIDSVLEPVVVATGREVPRVLDSEDEDSNYGEADDERGRTAHLLFAGLAGIEDKPSQWDVASSSAPATPSSAGRVGKDNTNARYGAFLTPVSSPMGFLPRVAPLDSKGKKRAIESPVTSLTPLAKRARVALGSPFEVRRQRYDESAWLSISNPSSPLRSVGNTVAQPVASSSKLPPGPYGSSAGGSLPCTPREKSKSPANHFQAASDLLQSNGSLFPSRRITSPSGGVYTFYEVLPASSPAPQQSPNPSPSPCRTKKSSILPPPPTLECIEAERNRLDRRLKLHDRLWRDNPTRVISTKFAKKRKKLEHRHFVLKTKCDNMAMVRTNKTQVRRVPSFETVYDAGEPRLKDYEADKALRGKIDESLRLGLQPMVPLLVSAKSQDK</sequence>
<feature type="domain" description="DNA repair metallo-beta-lactamase" evidence="14">
    <location>
        <begin position="280"/>
        <end position="385"/>
    </location>
</feature>
<protein>
    <recommendedName>
        <fullName evidence="11">Protein artemis</fullName>
    </recommendedName>
    <alternativeName>
        <fullName evidence="12">DNA cross-link repair 1C protein</fullName>
    </alternativeName>
</protein>
<dbReference type="PANTHER" id="PTHR23240:SF8">
    <property type="entry name" value="PROTEIN ARTEMIS"/>
    <property type="match status" value="1"/>
</dbReference>
<dbReference type="AlphaFoldDB" id="A0AAD7A4V7"/>
<keyword evidence="5" id="KW-0227">DNA damage</keyword>
<evidence type="ECO:0000256" key="3">
    <source>
        <dbReference type="ARBA" id="ARBA00022722"/>
    </source>
</evidence>
<dbReference type="InterPro" id="IPR011084">
    <property type="entry name" value="DRMBL"/>
</dbReference>
<comment type="subcellular location">
    <subcellularLocation>
        <location evidence="1">Nucleus</location>
    </subcellularLocation>
</comment>
<evidence type="ECO:0000256" key="11">
    <source>
        <dbReference type="ARBA" id="ARBA00039759"/>
    </source>
</evidence>
<dbReference type="GO" id="GO:0005634">
    <property type="term" value="C:nucleus"/>
    <property type="evidence" value="ECO:0007669"/>
    <property type="project" value="UniProtKB-SubCell"/>
</dbReference>
<evidence type="ECO:0000256" key="12">
    <source>
        <dbReference type="ARBA" id="ARBA00042677"/>
    </source>
</evidence>
<evidence type="ECO:0000256" key="10">
    <source>
        <dbReference type="ARBA" id="ARBA00023242"/>
    </source>
</evidence>
<comment type="caution">
    <text evidence="15">The sequence shown here is derived from an EMBL/GenBank/DDBJ whole genome shotgun (WGS) entry which is preliminary data.</text>
</comment>
<dbReference type="Gene3D" id="3.60.15.10">
    <property type="entry name" value="Ribonuclease Z/Hydroxyacylglutathione hydrolase-like"/>
    <property type="match status" value="1"/>
</dbReference>
<keyword evidence="4" id="KW-0255">Endonuclease</keyword>
<evidence type="ECO:0000313" key="16">
    <source>
        <dbReference type="Proteomes" id="UP001218218"/>
    </source>
</evidence>
<evidence type="ECO:0000256" key="4">
    <source>
        <dbReference type="ARBA" id="ARBA00022759"/>
    </source>
</evidence>
<dbReference type="GO" id="GO:0004519">
    <property type="term" value="F:endonuclease activity"/>
    <property type="evidence" value="ECO:0007669"/>
    <property type="project" value="UniProtKB-KW"/>
</dbReference>
<feature type="compositionally biased region" description="Polar residues" evidence="13">
    <location>
        <begin position="631"/>
        <end position="648"/>
    </location>
</feature>
<name>A0AAD7A4V7_9AGAR</name>
<dbReference type="Proteomes" id="UP001218218">
    <property type="component" value="Unassembled WGS sequence"/>
</dbReference>
<gene>
    <name evidence="15" type="ORF">DFH08DRAFT_864359</name>
</gene>
<evidence type="ECO:0000313" key="15">
    <source>
        <dbReference type="EMBL" id="KAJ7349083.1"/>
    </source>
</evidence>
<feature type="region of interest" description="Disordered" evidence="13">
    <location>
        <begin position="631"/>
        <end position="676"/>
    </location>
</feature>